<dbReference type="STRING" id="1335309.GA0116948_12024"/>
<reference evidence="1 2" key="1">
    <citation type="submission" date="2016-08" db="EMBL/GenBank/DDBJ databases">
        <authorList>
            <person name="Seilhamer J.J."/>
        </authorList>
    </citation>
    <scope>NUCLEOTIDE SEQUENCE [LARGE SCALE GENOMIC DNA]</scope>
    <source>
        <strain evidence="1 2">A37T2</strain>
    </source>
</reference>
<evidence type="ECO:0008006" key="3">
    <source>
        <dbReference type="Google" id="ProtNLM"/>
    </source>
</evidence>
<accession>A0A1C4G2L7</accession>
<gene>
    <name evidence="1" type="ORF">GA0116948_12024</name>
</gene>
<evidence type="ECO:0000313" key="1">
    <source>
        <dbReference type="EMBL" id="SCC62396.1"/>
    </source>
</evidence>
<protein>
    <recommendedName>
        <fullName evidence="3">Outer membrane protein beta-barrel domain-containing protein</fullName>
    </recommendedName>
</protein>
<name>A0A1C4G2L7_9BACT</name>
<proteinExistence type="predicted"/>
<evidence type="ECO:0000313" key="2">
    <source>
        <dbReference type="Proteomes" id="UP000242818"/>
    </source>
</evidence>
<dbReference type="AlphaFoldDB" id="A0A1C4G2L7"/>
<sequence>MVSKTELFVGTGHYMNGRLGNGVSDAHIFDEFKANAFNWGGRIEAGFSESQGRCKIELYATYLMPFSATVSTPFSSWNARSWGAYVSIGYRLK</sequence>
<dbReference type="Proteomes" id="UP000242818">
    <property type="component" value="Unassembled WGS sequence"/>
</dbReference>
<dbReference type="EMBL" id="FMAR01000020">
    <property type="protein sequence ID" value="SCC62396.1"/>
    <property type="molecule type" value="Genomic_DNA"/>
</dbReference>
<keyword evidence="2" id="KW-1185">Reference proteome</keyword>
<organism evidence="1 2">
    <name type="scientific">Chitinophaga costaii</name>
    <dbReference type="NCBI Taxonomy" id="1335309"/>
    <lineage>
        <taxon>Bacteria</taxon>
        <taxon>Pseudomonadati</taxon>
        <taxon>Bacteroidota</taxon>
        <taxon>Chitinophagia</taxon>
        <taxon>Chitinophagales</taxon>
        <taxon>Chitinophagaceae</taxon>
        <taxon>Chitinophaga</taxon>
    </lineage>
</organism>